<keyword evidence="3" id="KW-1185">Reference proteome</keyword>
<feature type="region of interest" description="Disordered" evidence="1">
    <location>
        <begin position="1"/>
        <end position="31"/>
    </location>
</feature>
<sequence length="150" mass="17732">MNPKVNNNASRKTKKYDEEDDGEEEEKETARLLSEDPMEWMLKNEQVSNLLSDVRDHELPNRIISMVEEMEYKTPDTDCILLLLCKLKPFIWSMQKAVNNRIVGEKIEVEIEKNVDENRLDVFFKFIPSYEDFVNNGVDCEDIYKTCKIF</sequence>
<evidence type="ECO:0000313" key="2">
    <source>
        <dbReference type="EMBL" id="CRK96928.1"/>
    </source>
</evidence>
<evidence type="ECO:0000256" key="1">
    <source>
        <dbReference type="SAM" id="MobiDB-lite"/>
    </source>
</evidence>
<gene>
    <name evidence="2" type="ORF">CLUMA_CG010384</name>
</gene>
<name>A0A1J1I9L0_9DIPT</name>
<feature type="compositionally biased region" description="Polar residues" evidence="1">
    <location>
        <begin position="1"/>
        <end position="10"/>
    </location>
</feature>
<dbReference type="AlphaFoldDB" id="A0A1J1I9L0"/>
<organism evidence="2 3">
    <name type="scientific">Clunio marinus</name>
    <dbReference type="NCBI Taxonomy" id="568069"/>
    <lineage>
        <taxon>Eukaryota</taxon>
        <taxon>Metazoa</taxon>
        <taxon>Ecdysozoa</taxon>
        <taxon>Arthropoda</taxon>
        <taxon>Hexapoda</taxon>
        <taxon>Insecta</taxon>
        <taxon>Pterygota</taxon>
        <taxon>Neoptera</taxon>
        <taxon>Endopterygota</taxon>
        <taxon>Diptera</taxon>
        <taxon>Nematocera</taxon>
        <taxon>Chironomoidea</taxon>
        <taxon>Chironomidae</taxon>
        <taxon>Clunio</taxon>
    </lineage>
</organism>
<dbReference type="OrthoDB" id="7787167at2759"/>
<feature type="compositionally biased region" description="Acidic residues" evidence="1">
    <location>
        <begin position="18"/>
        <end position="27"/>
    </location>
</feature>
<dbReference type="EMBL" id="CVRI01000045">
    <property type="protein sequence ID" value="CRK96928.1"/>
    <property type="molecule type" value="Genomic_DNA"/>
</dbReference>
<dbReference type="Proteomes" id="UP000183832">
    <property type="component" value="Unassembled WGS sequence"/>
</dbReference>
<accession>A0A1J1I9L0</accession>
<evidence type="ECO:0000313" key="3">
    <source>
        <dbReference type="Proteomes" id="UP000183832"/>
    </source>
</evidence>
<protein>
    <submittedName>
        <fullName evidence="2">CLUMA_CG010384, isoform A</fullName>
    </submittedName>
</protein>
<reference evidence="2 3" key="1">
    <citation type="submission" date="2015-04" db="EMBL/GenBank/DDBJ databases">
        <authorList>
            <person name="Syromyatnikov M.Y."/>
            <person name="Popov V.N."/>
        </authorList>
    </citation>
    <scope>NUCLEOTIDE SEQUENCE [LARGE SCALE GENOMIC DNA]</scope>
</reference>
<proteinExistence type="predicted"/>